<dbReference type="EMBL" id="JACDUR010000010">
    <property type="protein sequence ID" value="MBA2897276.1"/>
    <property type="molecule type" value="Genomic_DNA"/>
</dbReference>
<sequence>MRKTDNGLPQGSRGRIVMLVDNGVHGDSRVQKVARSAAQMGWDVILLGRSPDGKPRRWRLGDARVRLLTVPLTTKARYQVRRAPLRRPLAYPPGPVIAQRKREVELRRLKLTTLRAKLAAADRSRLVSRGTVLVTKVVYGVANRWVRVRLSQTESLAEARKNLAGPIDRFAVAFWEKAMGKRSWRQLDPMLWDYELSFGPVIDKLRPAIIHAHDSRMIAVGARAKLRAQARGRDVKLVWDAHEYRPGVGHSNPRRHVAYCANELEFVPYADSVITVSEPLADLLIERHKLTTRPSIVLNAPDVAWRDDAGEAPPKLRDLCGITDDTPLLVYCGVASAPRGLDIMVEALPMIPAAHVALVINNHGTPYVRKLVARAKALQAGHRLHILPYVDPYQIVPFLSQADAGVHPLHHTLNHEIGVSTKFYEYAHAGLPIVVSDVKLMTETIQQVGNGVVFKAKNLADYIRAVYNVLDDPRRYRAAYEAPGLLDAWTWARQARILGELYDELKPRTLA</sequence>
<dbReference type="Gene3D" id="3.40.50.2000">
    <property type="entry name" value="Glycogen Phosphorylase B"/>
    <property type="match status" value="2"/>
</dbReference>
<evidence type="ECO:0000313" key="6">
    <source>
        <dbReference type="Proteomes" id="UP000530928"/>
    </source>
</evidence>
<keyword evidence="6" id="KW-1185">Reference proteome</keyword>
<keyword evidence="2 5" id="KW-0808">Transferase</keyword>
<dbReference type="InterPro" id="IPR028098">
    <property type="entry name" value="Glyco_trans_4-like_N"/>
</dbReference>
<evidence type="ECO:0000259" key="4">
    <source>
        <dbReference type="Pfam" id="PF13439"/>
    </source>
</evidence>
<keyword evidence="1" id="KW-0328">Glycosyltransferase</keyword>
<proteinExistence type="predicted"/>
<dbReference type="CDD" id="cd03801">
    <property type="entry name" value="GT4_PimA-like"/>
    <property type="match status" value="1"/>
</dbReference>
<evidence type="ECO:0000256" key="2">
    <source>
        <dbReference type="ARBA" id="ARBA00022679"/>
    </source>
</evidence>
<dbReference type="Pfam" id="PF13439">
    <property type="entry name" value="Glyco_transf_4"/>
    <property type="match status" value="1"/>
</dbReference>
<feature type="domain" description="Glycosyltransferase subfamily 4-like N-terminal" evidence="4">
    <location>
        <begin position="196"/>
        <end position="300"/>
    </location>
</feature>
<gene>
    <name evidence="5" type="ORF">HNR30_008672</name>
</gene>
<dbReference type="PANTHER" id="PTHR12526:SF600">
    <property type="entry name" value="GLYCOSYL TRANSFERASE GROUP 1"/>
    <property type="match status" value="1"/>
</dbReference>
<dbReference type="InterPro" id="IPR001296">
    <property type="entry name" value="Glyco_trans_1"/>
</dbReference>
<dbReference type="Pfam" id="PF00534">
    <property type="entry name" value="Glycos_transf_1"/>
    <property type="match status" value="1"/>
</dbReference>
<name>A0A7W0CTY8_9ACTN</name>
<accession>A0A7W0CTY8</accession>
<dbReference type="GO" id="GO:0016757">
    <property type="term" value="F:glycosyltransferase activity"/>
    <property type="evidence" value="ECO:0007669"/>
    <property type="project" value="UniProtKB-KW"/>
</dbReference>
<evidence type="ECO:0000256" key="1">
    <source>
        <dbReference type="ARBA" id="ARBA00022676"/>
    </source>
</evidence>
<protein>
    <submittedName>
        <fullName evidence="5">Glycosyltransferase involved in cell wall biosynthesis</fullName>
    </submittedName>
</protein>
<dbReference type="AlphaFoldDB" id="A0A7W0CTY8"/>
<feature type="domain" description="Glycosyl transferase family 1" evidence="3">
    <location>
        <begin position="322"/>
        <end position="479"/>
    </location>
</feature>
<dbReference type="PANTHER" id="PTHR12526">
    <property type="entry name" value="GLYCOSYLTRANSFERASE"/>
    <property type="match status" value="1"/>
</dbReference>
<reference evidence="5 6" key="1">
    <citation type="submission" date="2020-07" db="EMBL/GenBank/DDBJ databases">
        <title>Genomic Encyclopedia of Type Strains, Phase IV (KMG-IV): sequencing the most valuable type-strain genomes for metagenomic binning, comparative biology and taxonomic classification.</title>
        <authorList>
            <person name="Goeker M."/>
        </authorList>
    </citation>
    <scope>NUCLEOTIDE SEQUENCE [LARGE SCALE GENOMIC DNA]</scope>
    <source>
        <strain evidence="5 6">DSM 45533</strain>
    </source>
</reference>
<dbReference type="RefSeq" id="WP_220134643.1">
    <property type="nucleotide sequence ID" value="NZ_BAABAM010000010.1"/>
</dbReference>
<evidence type="ECO:0000313" key="5">
    <source>
        <dbReference type="EMBL" id="MBA2897276.1"/>
    </source>
</evidence>
<evidence type="ECO:0000259" key="3">
    <source>
        <dbReference type="Pfam" id="PF00534"/>
    </source>
</evidence>
<dbReference type="SUPFAM" id="SSF53756">
    <property type="entry name" value="UDP-Glycosyltransferase/glycogen phosphorylase"/>
    <property type="match status" value="1"/>
</dbReference>
<comment type="caution">
    <text evidence="5">The sequence shown here is derived from an EMBL/GenBank/DDBJ whole genome shotgun (WGS) entry which is preliminary data.</text>
</comment>
<dbReference type="Proteomes" id="UP000530928">
    <property type="component" value="Unassembled WGS sequence"/>
</dbReference>
<organism evidence="5 6">
    <name type="scientific">Nonomuraea soli</name>
    <dbReference type="NCBI Taxonomy" id="1032476"/>
    <lineage>
        <taxon>Bacteria</taxon>
        <taxon>Bacillati</taxon>
        <taxon>Actinomycetota</taxon>
        <taxon>Actinomycetes</taxon>
        <taxon>Streptosporangiales</taxon>
        <taxon>Streptosporangiaceae</taxon>
        <taxon>Nonomuraea</taxon>
    </lineage>
</organism>